<evidence type="ECO:0000313" key="2">
    <source>
        <dbReference type="EMBL" id="CUQ67444.1"/>
    </source>
</evidence>
<dbReference type="InterPro" id="IPR036766">
    <property type="entry name" value="Fe_traffick_prot_YggX_sf"/>
</dbReference>
<dbReference type="OrthoDB" id="9804318at2"/>
<dbReference type="Pfam" id="PF04362">
    <property type="entry name" value="Iron_traffic"/>
    <property type="match status" value="1"/>
</dbReference>
<dbReference type="GO" id="GO:0005829">
    <property type="term" value="C:cytosol"/>
    <property type="evidence" value="ECO:0007669"/>
    <property type="project" value="TreeGrafter"/>
</dbReference>
<sequence length="93" mass="10449">MAEVACVTCGQTGEAITAPLFLGKLEAEVKAKVCQNCWKKWEGMRVMIINEYRVNLGDESGRELVRKQMKAFLKLGEPVDSSKVAENYRPLDQ</sequence>
<gene>
    <name evidence="2" type="ORF">NITINOP_2472</name>
</gene>
<dbReference type="Proteomes" id="UP000066284">
    <property type="component" value="Chromosome 1"/>
</dbReference>
<accession>A0A0S4KYH6</accession>
<dbReference type="PANTHER" id="PTHR36965:SF1">
    <property type="entry name" value="FE(2+)-TRAFFICKING PROTEIN-RELATED"/>
    <property type="match status" value="1"/>
</dbReference>
<dbReference type="RefSeq" id="WP_062485806.1">
    <property type="nucleotide sequence ID" value="NZ_LN885086.1"/>
</dbReference>
<dbReference type="PANTHER" id="PTHR36965">
    <property type="entry name" value="FE(2+)-TRAFFICKING PROTEIN-RELATED"/>
    <property type="match status" value="1"/>
</dbReference>
<proteinExistence type="predicted"/>
<dbReference type="InterPro" id="IPR007457">
    <property type="entry name" value="Fe_traffick_prot_YggX"/>
</dbReference>
<evidence type="ECO:0000313" key="3">
    <source>
        <dbReference type="Proteomes" id="UP000066284"/>
    </source>
</evidence>
<reference evidence="3" key="1">
    <citation type="submission" date="2015-09" db="EMBL/GenBank/DDBJ databases">
        <authorList>
            <person name="Daims H."/>
        </authorList>
    </citation>
    <scope>NUCLEOTIDE SEQUENCE [LARGE SCALE GENOMIC DNA]</scope>
</reference>
<evidence type="ECO:0000256" key="1">
    <source>
        <dbReference type="ARBA" id="ARBA00023004"/>
    </source>
</evidence>
<dbReference type="STRING" id="1715989.NITINOP_2472"/>
<dbReference type="EMBL" id="LN885086">
    <property type="protein sequence ID" value="CUQ67444.1"/>
    <property type="molecule type" value="Genomic_DNA"/>
</dbReference>
<dbReference type="GO" id="GO:0034599">
    <property type="term" value="P:cellular response to oxidative stress"/>
    <property type="evidence" value="ECO:0007669"/>
    <property type="project" value="TreeGrafter"/>
</dbReference>
<keyword evidence="1" id="KW-0408">Iron</keyword>
<dbReference type="GO" id="GO:0005506">
    <property type="term" value="F:iron ion binding"/>
    <property type="evidence" value="ECO:0007669"/>
    <property type="project" value="InterPro"/>
</dbReference>
<dbReference type="Gene3D" id="1.10.3880.10">
    <property type="entry name" value="Fe(II) trafficking protein YggX"/>
    <property type="match status" value="1"/>
</dbReference>
<protein>
    <submittedName>
        <fullName evidence="2">Putative Fe(2+)-trafficking protein YggX</fullName>
    </submittedName>
</protein>
<keyword evidence="3" id="KW-1185">Reference proteome</keyword>
<dbReference type="SUPFAM" id="SSF111148">
    <property type="entry name" value="YggX-like"/>
    <property type="match status" value="1"/>
</dbReference>
<dbReference type="AlphaFoldDB" id="A0A0S4KYH6"/>
<dbReference type="KEGG" id="nio:NITINOP_2472"/>
<organism evidence="2 3">
    <name type="scientific">Candidatus Nitrospira inopinata</name>
    <dbReference type="NCBI Taxonomy" id="1715989"/>
    <lineage>
        <taxon>Bacteria</taxon>
        <taxon>Pseudomonadati</taxon>
        <taxon>Nitrospirota</taxon>
        <taxon>Nitrospiria</taxon>
        <taxon>Nitrospirales</taxon>
        <taxon>Nitrospiraceae</taxon>
        <taxon>Nitrospira</taxon>
    </lineage>
</organism>
<name>A0A0S4KYH6_9BACT</name>